<evidence type="ECO:0000313" key="6">
    <source>
        <dbReference type="EMBL" id="CAF2070367.1"/>
    </source>
</evidence>
<dbReference type="PANTHER" id="PTHR46657">
    <property type="entry name" value="CENTROSOMAL PROTEIN OF 128 KDA"/>
    <property type="match status" value="1"/>
</dbReference>
<evidence type="ECO:0000256" key="1">
    <source>
        <dbReference type="SAM" id="Coils"/>
    </source>
</evidence>
<feature type="compositionally biased region" description="Polar residues" evidence="2">
    <location>
        <begin position="83"/>
        <end position="104"/>
    </location>
</feature>
<evidence type="ECO:0000313" key="4">
    <source>
        <dbReference type="EMBL" id="CAF1671376.1"/>
    </source>
</evidence>
<sequence length="968" mass="114564">MSLSSKRQLPNVNIESNEKIRHLNTALITTENNLRHAQQNFELLKQIQQPTSTSLLDTFRNNTTTINDGLLSTMDSHYDQEQTTIGSRRTTALSSNHQRSNSNKGVRFNDDVIGRSLHNLNNELQSLSTEHGRLKHEIGKTTSSKQQQQKESLTLNDSDDGDVNDSFFSKQDPLVEEIVQSRIDRRLQEIEREIKRDKDQQQQGDMRVLINELQSQRKLTTPIQNEDDKILQARLLLAESNKQMYETQLQNTRRQLEDSEINKSFLAQQLLQLKDQLTRNDFERDKQREDDLVLSMNRRRKTEQDRLQIEHDYLIQQQMMLSKSATLNEMVTFKKELEKSERQREQLSDHLEVIVKKSDEKERLFAKSLLELKELTENCDTYERQNTKLQRDLALALEKLEEMTQEAERYAQEALNSQKQFADSEQQREELKMQAQETIKQWKAKVKKLEKDVDRHKFGSTQMLERNEHLIKEMENFRNQNTVQREQIAKLETDLNDANTKHNRIEEHFKRTENDLAQLRTIRSTQDAEIVTFKTVVNELESQLSVYRQRHSQLDKEKQNIQQLLQEEINHRNNVDSKLKQAEHDIEALGASRSQFQQHIIELENERMDFLQKIKEIEFERESLSIQYQSISKTFNDEKTKFQTKLASLESDYEEMKRKLETAKIEYTRGMKTIQVDYENKIETLKLQLSDEKARVGIFQRHEIEHKKDIERLQEKAGKYEDEASQTQYTCETISRELKEKTRLIDELESKIIKLTVDTNNEKNDIIKKEKDFQNSLHTVYNDIIYCTECLSNDSDEPFILDSPASSRNDIETWLSKVKARLAWLKQELEIRQQQENKLRHDLNNALLDSDADRKYFAAELAKREVIVDDLTRERLNYKDFERESSDKLKLLQSQLARVEGHSVKEIERSKQLQTIEMQIEYEKRRALTEDEKDRINDRYRQFQTMIDSVKRELHTAKSQLSTKSSQS</sequence>
<feature type="coiled-coil region" evidence="1">
    <location>
        <begin position="235"/>
        <end position="276"/>
    </location>
</feature>
<feature type="region of interest" description="Disordered" evidence="2">
    <location>
        <begin position="130"/>
        <end position="168"/>
    </location>
</feature>
<gene>
    <name evidence="3" type="ORF">CJN711_LOCUS461</name>
    <name evidence="4" type="ORF">KQP761_LOCUS34342</name>
    <name evidence="7" type="ORF">MBJ925_LOCUS18128</name>
    <name evidence="8" type="ORF">OVN521_LOCUS16885</name>
    <name evidence="9" type="ORF">UXM345_LOCUS20509</name>
    <name evidence="6" type="ORF">WKI299_LOCUS14028</name>
    <name evidence="5" type="ORF">XDN619_LOCUS6571</name>
</gene>
<accession>A0A816NV12</accession>
<dbReference type="EMBL" id="CAJNRE010009061">
    <property type="protein sequence ID" value="CAF2078960.1"/>
    <property type="molecule type" value="Genomic_DNA"/>
</dbReference>
<dbReference type="Gene3D" id="1.10.287.1490">
    <property type="match status" value="1"/>
</dbReference>
<evidence type="ECO:0000313" key="7">
    <source>
        <dbReference type="EMBL" id="CAF2078960.1"/>
    </source>
</evidence>
<evidence type="ECO:0000256" key="2">
    <source>
        <dbReference type="SAM" id="MobiDB-lite"/>
    </source>
</evidence>
<protein>
    <submittedName>
        <fullName evidence="5">Uncharacterized protein</fullName>
    </submittedName>
</protein>
<dbReference type="OrthoDB" id="10046318at2759"/>
<dbReference type="Proteomes" id="UP000663866">
    <property type="component" value="Unassembled WGS sequence"/>
</dbReference>
<dbReference type="Proteomes" id="UP000663824">
    <property type="component" value="Unassembled WGS sequence"/>
</dbReference>
<feature type="compositionally biased region" description="Low complexity" evidence="2">
    <location>
        <begin position="140"/>
        <end position="155"/>
    </location>
</feature>
<keyword evidence="1" id="KW-0175">Coiled coil</keyword>
<feature type="region of interest" description="Disordered" evidence="2">
    <location>
        <begin position="83"/>
        <end position="108"/>
    </location>
</feature>
<reference evidence="5" key="1">
    <citation type="submission" date="2021-02" db="EMBL/GenBank/DDBJ databases">
        <authorList>
            <person name="Nowell W R."/>
        </authorList>
    </citation>
    <scope>NUCLEOTIDE SEQUENCE</scope>
</reference>
<keyword evidence="10" id="KW-1185">Reference proteome</keyword>
<evidence type="ECO:0000313" key="10">
    <source>
        <dbReference type="Proteomes" id="UP000663866"/>
    </source>
</evidence>
<dbReference type="GO" id="GO:0005814">
    <property type="term" value="C:centriole"/>
    <property type="evidence" value="ECO:0007669"/>
    <property type="project" value="TreeGrafter"/>
</dbReference>
<evidence type="ECO:0000313" key="9">
    <source>
        <dbReference type="EMBL" id="CAF4072134.1"/>
    </source>
</evidence>
<comment type="caution">
    <text evidence="5">The sequence shown here is derived from an EMBL/GenBank/DDBJ whole genome shotgun (WGS) entry which is preliminary data.</text>
</comment>
<evidence type="ECO:0000313" key="11">
    <source>
        <dbReference type="Proteomes" id="UP000663887"/>
    </source>
</evidence>
<dbReference type="AlphaFoldDB" id="A0A816NV12"/>
<dbReference type="EMBL" id="CAJNRF010005375">
    <property type="protein sequence ID" value="CAF2070367.1"/>
    <property type="molecule type" value="Genomic_DNA"/>
</dbReference>
<dbReference type="EMBL" id="CAJNOW010019243">
    <property type="protein sequence ID" value="CAF1671376.1"/>
    <property type="molecule type" value="Genomic_DNA"/>
</dbReference>
<dbReference type="Proteomes" id="UP000663887">
    <property type="component" value="Unassembled WGS sequence"/>
</dbReference>
<dbReference type="Proteomes" id="UP000663842">
    <property type="component" value="Unassembled WGS sequence"/>
</dbReference>
<organism evidence="5 11">
    <name type="scientific">Rotaria magnacalcarata</name>
    <dbReference type="NCBI Taxonomy" id="392030"/>
    <lineage>
        <taxon>Eukaryota</taxon>
        <taxon>Metazoa</taxon>
        <taxon>Spiralia</taxon>
        <taxon>Gnathifera</taxon>
        <taxon>Rotifera</taxon>
        <taxon>Eurotatoria</taxon>
        <taxon>Bdelloidea</taxon>
        <taxon>Philodinida</taxon>
        <taxon>Philodinidae</taxon>
        <taxon>Rotaria</taxon>
    </lineage>
</organism>
<dbReference type="Proteomes" id="UP000663834">
    <property type="component" value="Unassembled WGS sequence"/>
</dbReference>
<proteinExistence type="predicted"/>
<dbReference type="EMBL" id="CAJNRG010001873">
    <property type="protein sequence ID" value="CAF2040380.1"/>
    <property type="molecule type" value="Genomic_DNA"/>
</dbReference>
<evidence type="ECO:0000313" key="5">
    <source>
        <dbReference type="EMBL" id="CAF2040380.1"/>
    </source>
</evidence>
<dbReference type="InterPro" id="IPR026652">
    <property type="entry name" value="CEP128"/>
</dbReference>
<dbReference type="EMBL" id="CAJOBG010002864">
    <property type="protein sequence ID" value="CAF4032538.1"/>
    <property type="molecule type" value="Genomic_DNA"/>
</dbReference>
<feature type="coiled-coil region" evidence="1">
    <location>
        <begin position="323"/>
        <end position="765"/>
    </location>
</feature>
<name>A0A816NV12_9BILA</name>
<dbReference type="GO" id="GO:0000922">
    <property type="term" value="C:spindle pole"/>
    <property type="evidence" value="ECO:0007669"/>
    <property type="project" value="TreeGrafter"/>
</dbReference>
<feature type="compositionally biased region" description="Basic and acidic residues" evidence="2">
    <location>
        <begin position="130"/>
        <end position="139"/>
    </location>
</feature>
<evidence type="ECO:0000313" key="3">
    <source>
        <dbReference type="EMBL" id="CAF0961882.1"/>
    </source>
</evidence>
<evidence type="ECO:0000313" key="8">
    <source>
        <dbReference type="EMBL" id="CAF4032538.1"/>
    </source>
</evidence>
<dbReference type="Proteomes" id="UP000663855">
    <property type="component" value="Unassembled WGS sequence"/>
</dbReference>
<dbReference type="EMBL" id="CAJNOV010000032">
    <property type="protein sequence ID" value="CAF0961882.1"/>
    <property type="molecule type" value="Genomic_DNA"/>
</dbReference>
<dbReference type="Proteomes" id="UP000663856">
    <property type="component" value="Unassembled WGS sequence"/>
</dbReference>
<dbReference type="PANTHER" id="PTHR46657:SF1">
    <property type="entry name" value="CENTROSOMAL PROTEIN OF 128 KDA"/>
    <property type="match status" value="1"/>
</dbReference>
<dbReference type="EMBL" id="CAJOBF010003065">
    <property type="protein sequence ID" value="CAF4072134.1"/>
    <property type="molecule type" value="Genomic_DNA"/>
</dbReference>